<sequence>MILNLTMPPLADVEAGMTVHALHAAPGAPLAPGGRLLDIRLDLAASVQHDCPPVSFHRIVVRQRVWLRRLLVTVGQEVPLWAPIGLFSTEPDEPVDGPVAGSLRVSVANVLVEHDWA</sequence>
<evidence type="ECO:0000313" key="2">
    <source>
        <dbReference type="Proteomes" id="UP000787635"/>
    </source>
</evidence>
<protein>
    <submittedName>
        <fullName evidence="1">Uncharacterized protein</fullName>
    </submittedName>
</protein>
<keyword evidence="2" id="KW-1185">Reference proteome</keyword>
<gene>
    <name evidence="1" type="ORF">HEQ75_27405</name>
</gene>
<comment type="caution">
    <text evidence="1">The sequence shown here is derived from an EMBL/GenBank/DDBJ whole genome shotgun (WGS) entry which is preliminary data.</text>
</comment>
<proteinExistence type="predicted"/>
<evidence type="ECO:0000313" key="1">
    <source>
        <dbReference type="EMBL" id="NKC34603.1"/>
    </source>
</evidence>
<reference evidence="1 2" key="1">
    <citation type="submission" date="2020-03" db="EMBL/GenBank/DDBJ databases">
        <title>Roseomonas selenitidurans sp. nov. isolated from urban soil.</title>
        <authorList>
            <person name="Liu H."/>
        </authorList>
    </citation>
    <scope>NUCLEOTIDE SEQUENCE [LARGE SCALE GENOMIC DNA]</scope>
    <source>
        <strain evidence="1 2">BU-1</strain>
    </source>
</reference>
<dbReference type="RefSeq" id="WP_168035298.1">
    <property type="nucleotide sequence ID" value="NZ_JAAVNE010000106.1"/>
</dbReference>
<name>A0ABX1ECJ6_9PROT</name>
<organism evidence="1 2">
    <name type="scientific">Falsiroseomonas selenitidurans</name>
    <dbReference type="NCBI Taxonomy" id="2716335"/>
    <lineage>
        <taxon>Bacteria</taxon>
        <taxon>Pseudomonadati</taxon>
        <taxon>Pseudomonadota</taxon>
        <taxon>Alphaproteobacteria</taxon>
        <taxon>Acetobacterales</taxon>
        <taxon>Roseomonadaceae</taxon>
        <taxon>Falsiroseomonas</taxon>
    </lineage>
</organism>
<dbReference type="Proteomes" id="UP000787635">
    <property type="component" value="Unassembled WGS sequence"/>
</dbReference>
<accession>A0ABX1ECJ6</accession>
<dbReference type="EMBL" id="JAAVNE010000106">
    <property type="protein sequence ID" value="NKC34603.1"/>
    <property type="molecule type" value="Genomic_DNA"/>
</dbReference>